<reference evidence="4" key="1">
    <citation type="submission" date="2021-11" db="EMBL/GenBank/DDBJ databases">
        <title>Vibrio ZSDE26 sp. nov. and Vibrio ZSDZ34 sp. nov., isolated from coastal seawater in Qingdao.</title>
        <authorList>
            <person name="Zhang P."/>
        </authorList>
    </citation>
    <scope>NUCLEOTIDE SEQUENCE</scope>
    <source>
        <strain evidence="4">ZSDZ34</strain>
    </source>
</reference>
<dbReference type="CDD" id="cd08023">
    <property type="entry name" value="GH16_laminarinase_like"/>
    <property type="match status" value="1"/>
</dbReference>
<dbReference type="InterPro" id="IPR013320">
    <property type="entry name" value="ConA-like_dom_sf"/>
</dbReference>
<dbReference type="PANTHER" id="PTHR10963:SF55">
    <property type="entry name" value="GLYCOSIDE HYDROLASE FAMILY 16 PROTEIN"/>
    <property type="match status" value="1"/>
</dbReference>
<feature type="region of interest" description="Disordered" evidence="2">
    <location>
        <begin position="408"/>
        <end position="438"/>
    </location>
</feature>
<feature type="domain" description="GH16" evidence="3">
    <location>
        <begin position="51"/>
        <end position="289"/>
    </location>
</feature>
<dbReference type="PROSITE" id="PS51762">
    <property type="entry name" value="GH16_2"/>
    <property type="match status" value="1"/>
</dbReference>
<feature type="compositionally biased region" description="Basic and acidic residues" evidence="2">
    <location>
        <begin position="409"/>
        <end position="420"/>
    </location>
</feature>
<dbReference type="PANTHER" id="PTHR10963">
    <property type="entry name" value="GLYCOSYL HYDROLASE-RELATED"/>
    <property type="match status" value="1"/>
</dbReference>
<dbReference type="SUPFAM" id="SSF49899">
    <property type="entry name" value="Concanavalin A-like lectins/glucanases"/>
    <property type="match status" value="1"/>
</dbReference>
<accession>A0A9X1W8G8</accession>
<dbReference type="GO" id="GO:0004553">
    <property type="term" value="F:hydrolase activity, hydrolyzing O-glycosyl compounds"/>
    <property type="evidence" value="ECO:0007669"/>
    <property type="project" value="InterPro"/>
</dbReference>
<dbReference type="RefSeq" id="WP_244355746.1">
    <property type="nucleotide sequence ID" value="NZ_JAJNNZ010000003.1"/>
</dbReference>
<evidence type="ECO:0000313" key="5">
    <source>
        <dbReference type="Proteomes" id="UP001139488"/>
    </source>
</evidence>
<comment type="similarity">
    <text evidence="1">Belongs to the glycosyl hydrolase 16 family.</text>
</comment>
<evidence type="ECO:0000256" key="1">
    <source>
        <dbReference type="ARBA" id="ARBA00006865"/>
    </source>
</evidence>
<dbReference type="Proteomes" id="UP001139488">
    <property type="component" value="Unassembled WGS sequence"/>
</dbReference>
<proteinExistence type="inferred from homology"/>
<feature type="compositionally biased region" description="Low complexity" evidence="2">
    <location>
        <begin position="423"/>
        <end position="438"/>
    </location>
</feature>
<dbReference type="Gene3D" id="2.60.120.200">
    <property type="match status" value="1"/>
</dbReference>
<dbReference type="EMBL" id="JAJNNZ010000003">
    <property type="protein sequence ID" value="MCJ2376307.1"/>
    <property type="molecule type" value="Genomic_DNA"/>
</dbReference>
<comment type="caution">
    <text evidence="4">The sequence shown here is derived from an EMBL/GenBank/DDBJ whole genome shotgun (WGS) entry which is preliminary data.</text>
</comment>
<dbReference type="AlphaFoldDB" id="A0A9X1W8G8"/>
<organism evidence="4 5">
    <name type="scientific">Vibrio gelatinilyticus</name>
    <dbReference type="NCBI Taxonomy" id="2893468"/>
    <lineage>
        <taxon>Bacteria</taxon>
        <taxon>Pseudomonadati</taxon>
        <taxon>Pseudomonadota</taxon>
        <taxon>Gammaproteobacteria</taxon>
        <taxon>Vibrionales</taxon>
        <taxon>Vibrionaceae</taxon>
        <taxon>Vibrio</taxon>
    </lineage>
</organism>
<evidence type="ECO:0000259" key="3">
    <source>
        <dbReference type="PROSITE" id="PS51762"/>
    </source>
</evidence>
<gene>
    <name evidence="4" type="ORF">LNL84_05605</name>
</gene>
<evidence type="ECO:0000313" key="4">
    <source>
        <dbReference type="EMBL" id="MCJ2376307.1"/>
    </source>
</evidence>
<name>A0A9X1W8G8_9VIBR</name>
<keyword evidence="4" id="KW-0378">Hydrolase</keyword>
<dbReference type="InterPro" id="IPR050546">
    <property type="entry name" value="Glycosyl_Hydrlase_16"/>
</dbReference>
<keyword evidence="5" id="KW-1185">Reference proteome</keyword>
<dbReference type="InterPro" id="IPR000757">
    <property type="entry name" value="Beta-glucanase-like"/>
</dbReference>
<sequence length="457" mass="51246">MMLRLPRRIIQSFKIIATQGVLLGGLVLVTSSPATAGWEVQWIDSFEGSGVDWRNWNPQTKANYNNEVQCYTSDDYSDERNYDVSDGTLKIIARKKLHSCATLGGQTKSWTSGRLNSKDKQEFLYGRIEARIRFHNLEGGTWPAFWMLENRIAEQPVKGDGDNVGWPNPGAGEIDVWEWFSNEPSTYITNFFNSSGCGSEVRYHYPNGADDVLDWHKYALEWTPESIDFYMNETLVASQNVTGCQQYNEPMFILLNVAMGGNLGGSIDPALQTATMEVDYVAHCLSTDDNTAVYCDESTPKNESLIPPSPLPETQLSLHQNGEETEIVDPFGGEVVVTLQVELSDEQVQEYSIYWQADDIPSPSMQGYTFSFEPESMLNDDYRLKVSLIHDTDEALDINNELIIQVRRNQKEPEADKSDSETTEIPPTSTSSSGGSGSIPTLFGLLALLFLRRKAFK</sequence>
<dbReference type="Pfam" id="PF00722">
    <property type="entry name" value="Glyco_hydro_16"/>
    <property type="match status" value="1"/>
</dbReference>
<evidence type="ECO:0000256" key="2">
    <source>
        <dbReference type="SAM" id="MobiDB-lite"/>
    </source>
</evidence>
<dbReference type="GO" id="GO:0005975">
    <property type="term" value="P:carbohydrate metabolic process"/>
    <property type="evidence" value="ECO:0007669"/>
    <property type="project" value="InterPro"/>
</dbReference>
<protein>
    <submittedName>
        <fullName evidence="4">Glycoside hydrolase family 16 protein</fullName>
    </submittedName>
</protein>